<protein>
    <submittedName>
        <fullName evidence="1">Uncharacterized protein</fullName>
    </submittedName>
</protein>
<evidence type="ECO:0000313" key="2">
    <source>
        <dbReference type="Proteomes" id="UP001142175"/>
    </source>
</evidence>
<sequence length="200" mass="23930">MRDFNIFSIPRFHQYFSEIGEDKLLKLSDKKWSELIDNIQSLEEDWNKFSESLEEISICGRVINRSALANPYSLRTEINMENSKDSLVICLSSLGEFYGFYYYSFSKEAAIPIRYYSKDFRDYSKIIEKVDSRISYFPFSEGHVEATLEVEKQMKRWFPRFEKLDPFTAHFKVENIMIQEEFYPKLDLFQLIFIYEPVAL</sequence>
<reference evidence="1" key="1">
    <citation type="submission" date="2022-08" db="EMBL/GenBank/DDBJ databases">
        <authorList>
            <person name="Zhang D."/>
        </authorList>
    </citation>
    <scope>NUCLEOTIDE SEQUENCE</scope>
    <source>
        <strain evidence="1">XJ19-11</strain>
    </source>
</reference>
<organism evidence="1 2">
    <name type="scientific">Aquiflexum gelatinilyticum</name>
    <dbReference type="NCBI Taxonomy" id="2961943"/>
    <lineage>
        <taxon>Bacteria</taxon>
        <taxon>Pseudomonadati</taxon>
        <taxon>Bacteroidota</taxon>
        <taxon>Cytophagia</taxon>
        <taxon>Cytophagales</taxon>
        <taxon>Cyclobacteriaceae</taxon>
        <taxon>Aquiflexum</taxon>
    </lineage>
</organism>
<dbReference type="AlphaFoldDB" id="A0A9X2P4D8"/>
<dbReference type="RefSeq" id="WP_258422929.1">
    <property type="nucleotide sequence ID" value="NZ_JANSUY010000004.1"/>
</dbReference>
<proteinExistence type="predicted"/>
<name>A0A9X2P4D8_9BACT</name>
<accession>A0A9X2P4D8</accession>
<comment type="caution">
    <text evidence="1">The sequence shown here is derived from an EMBL/GenBank/DDBJ whole genome shotgun (WGS) entry which is preliminary data.</text>
</comment>
<evidence type="ECO:0000313" key="1">
    <source>
        <dbReference type="EMBL" id="MCR9015067.1"/>
    </source>
</evidence>
<dbReference type="EMBL" id="JANSUY010000004">
    <property type="protein sequence ID" value="MCR9015067.1"/>
    <property type="molecule type" value="Genomic_DNA"/>
</dbReference>
<gene>
    <name evidence="1" type="ORF">NU887_08465</name>
</gene>
<keyword evidence="2" id="KW-1185">Reference proteome</keyword>
<dbReference type="Proteomes" id="UP001142175">
    <property type="component" value="Unassembled WGS sequence"/>
</dbReference>